<proteinExistence type="predicted"/>
<feature type="region of interest" description="Disordered" evidence="1">
    <location>
        <begin position="397"/>
        <end position="435"/>
    </location>
</feature>
<dbReference type="InParanoid" id="G0MQP8"/>
<feature type="region of interest" description="Disordered" evidence="1">
    <location>
        <begin position="799"/>
        <end position="826"/>
    </location>
</feature>
<feature type="compositionally biased region" description="Polar residues" evidence="1">
    <location>
        <begin position="370"/>
        <end position="382"/>
    </location>
</feature>
<reference evidence="3" key="1">
    <citation type="submission" date="2011-07" db="EMBL/GenBank/DDBJ databases">
        <authorList>
            <consortium name="Caenorhabditis brenneri Sequencing and Analysis Consortium"/>
            <person name="Wilson R.K."/>
        </authorList>
    </citation>
    <scope>NUCLEOTIDE SEQUENCE [LARGE SCALE GENOMIC DNA]</scope>
    <source>
        <strain evidence="3">PB2801</strain>
    </source>
</reference>
<dbReference type="HOGENOM" id="CLU_302115_0_0_1"/>
<feature type="compositionally biased region" description="Basic and acidic residues" evidence="1">
    <location>
        <begin position="579"/>
        <end position="589"/>
    </location>
</feature>
<dbReference type="AlphaFoldDB" id="G0MQP8"/>
<name>G0MQP8_CAEBE</name>
<evidence type="ECO:0000313" key="3">
    <source>
        <dbReference type="Proteomes" id="UP000008068"/>
    </source>
</evidence>
<dbReference type="EMBL" id="GL379807">
    <property type="protein sequence ID" value="EGT41503.1"/>
    <property type="molecule type" value="Genomic_DNA"/>
</dbReference>
<feature type="region of interest" description="Disordered" evidence="1">
    <location>
        <begin position="903"/>
        <end position="923"/>
    </location>
</feature>
<protein>
    <submittedName>
        <fullName evidence="2">Uncharacterized protein</fullName>
    </submittedName>
</protein>
<keyword evidence="3" id="KW-1185">Reference proteome</keyword>
<feature type="region of interest" description="Disordered" evidence="1">
    <location>
        <begin position="362"/>
        <end position="382"/>
    </location>
</feature>
<sequence length="988" mass="109437">MQEPKKFSENLTFSWVSQKANNPNKWHNFHNLDELEKRERILSLIFHLQLDVTDVRRICCLGSNETGLMNHLTDGLLDQFTTPSATQTAATKLEVMFVNLSLDPSYVAKNWNGLHYLRNKFRRDGTPSNGRCPFDQNQTICGCWGTPTRMKNAFINTANVDRLLKWHKSNVRLAVSWDLTDYDGEVEDDEELVYEDDEEIVPTAEDAPPVDNAQANAPIEDYNRQHVTDLPVEESRVSGNPAAGVLGSSAELVVTDDSPFYAELMALCLEATVLCSRIPPRAADVASSSSGVSVITISDNGNSEVEESASISTDDSVILLAENIESDEGMNHQVDSDILHSGSSKQVESVVEVQMDQDPVVDNHEFESGSGLNDGSPNSWNQTLKRSRTEELVNSEINGKESILKGSSSLREHTGSQQASELLIPNEVRPLGPTGQDYDDIVLANGGELPNSEMVFENLGHRHVSSDASARAAVKALDQEYNSTFNGHLVAEHHETEEVPDRNNVINGLEPDHKTAPVKDSHGGERIPIILNHGNGGSEDNPSKAKIVGKMPVSVAEQLINGSHGTEEKEERLGRFIAEERSPRRENASVRENSSVLPDHSTEIRNGCRYQDSLRDNQETMAGRCNEDSGLTANSIISKTQKLQLSIEGQPPYGNRSTEEKVERLEKFIGKLKLQGKVKSLKQSSVGFMALPQKSNAVESENISLIDKNSKVCNGVENKSSLKCGHGAVQRRDNEDDDGEDTFNCLRLRKRPTAGRVKITMTEDEVNSNILRILEAAQPHLLNPTTSVCVDSETTNVILSANRKPRTDRRNQQSSGKHLNEHDSLLPSFARENKDVLSQLTVEDFIKNCLSLPVLESNRKSRKTLRKITKIGDDVGCSTKGEPSKKSFSERFSRLIKLVTPPKQLTKRKRAGSSRKRPMQFDESEAPLPKVAIESFFAESSFDLINKLALKNIMENPKPGAEQDLPDLTGIDRVLQNFLVKMDQGGNQ</sequence>
<feature type="region of interest" description="Disordered" evidence="1">
    <location>
        <begin position="579"/>
        <end position="602"/>
    </location>
</feature>
<evidence type="ECO:0000313" key="2">
    <source>
        <dbReference type="EMBL" id="EGT41503.1"/>
    </source>
</evidence>
<evidence type="ECO:0000256" key="1">
    <source>
        <dbReference type="SAM" id="MobiDB-lite"/>
    </source>
</evidence>
<accession>G0MQP8</accession>
<organism evidence="3">
    <name type="scientific">Caenorhabditis brenneri</name>
    <name type="common">Nematode worm</name>
    <dbReference type="NCBI Taxonomy" id="135651"/>
    <lineage>
        <taxon>Eukaryota</taxon>
        <taxon>Metazoa</taxon>
        <taxon>Ecdysozoa</taxon>
        <taxon>Nematoda</taxon>
        <taxon>Chromadorea</taxon>
        <taxon>Rhabditida</taxon>
        <taxon>Rhabditina</taxon>
        <taxon>Rhabditomorpha</taxon>
        <taxon>Rhabditoidea</taxon>
        <taxon>Rhabditidae</taxon>
        <taxon>Peloderinae</taxon>
        <taxon>Caenorhabditis</taxon>
    </lineage>
</organism>
<feature type="compositionally biased region" description="Basic residues" evidence="1">
    <location>
        <begin position="905"/>
        <end position="918"/>
    </location>
</feature>
<dbReference type="Proteomes" id="UP000008068">
    <property type="component" value="Unassembled WGS sequence"/>
</dbReference>
<gene>
    <name evidence="2" type="ORF">CAEBREN_22111</name>
</gene>
<feature type="compositionally biased region" description="Polar residues" evidence="1">
    <location>
        <begin position="405"/>
        <end position="420"/>
    </location>
</feature>